<evidence type="ECO:0000313" key="4">
    <source>
        <dbReference type="Proteomes" id="UP000216207"/>
    </source>
</evidence>
<dbReference type="InterPro" id="IPR020904">
    <property type="entry name" value="Sc_DH/Rdtase_CS"/>
</dbReference>
<sequence>MVELTNKVVIITGGASGIGRAAVDAFLAKGAKVVIADFNKETGEAAVKELTDAGKQVLFVQTDVSNEPSVQNMVAETVKAYERVDILINNAGFGTMSPSHERTYEDYEKIVKVCQDGVFLGSKHAIKEMIKTGGGCIINTSSILGSVAQPEALPYNAAKGAVNTMTKSLAVEYADKQIRVNAVAPGFVETAAVNKEALGDFYDGLVAKHPIGRLGKPEDIAHGMVFLAENEFVTGTILTIDGGYTAL</sequence>
<reference evidence="3 4" key="1">
    <citation type="submission" date="2017-07" db="EMBL/GenBank/DDBJ databases">
        <title>Isolation and whole genome analysis of endospore-forming bacteria from heroin.</title>
        <authorList>
            <person name="Kalinowski J."/>
            <person name="Ahrens B."/>
            <person name="Al-Dilaimi A."/>
            <person name="Winkler A."/>
            <person name="Wibberg D."/>
            <person name="Schleenbecker U."/>
            <person name="Ruckert C."/>
            <person name="Wolfel R."/>
            <person name="Grass G."/>
        </authorList>
    </citation>
    <scope>NUCLEOTIDE SEQUENCE [LARGE SCALE GENOMIC DNA]</scope>
    <source>
        <strain evidence="3 4">7539</strain>
    </source>
</reference>
<dbReference type="PRINTS" id="PR00081">
    <property type="entry name" value="GDHRDH"/>
</dbReference>
<dbReference type="PROSITE" id="PS00061">
    <property type="entry name" value="ADH_SHORT"/>
    <property type="match status" value="1"/>
</dbReference>
<dbReference type="GO" id="GO:0008206">
    <property type="term" value="P:bile acid metabolic process"/>
    <property type="evidence" value="ECO:0007669"/>
    <property type="project" value="UniProtKB-ARBA"/>
</dbReference>
<dbReference type="OMA" id="VSPAWTW"/>
<evidence type="ECO:0000313" key="3">
    <source>
        <dbReference type="EMBL" id="PAE89020.1"/>
    </source>
</evidence>
<dbReference type="AlphaFoldDB" id="A0A268P157"/>
<name>A0A268P157_SHOCL</name>
<dbReference type="RefSeq" id="WP_011248545.1">
    <property type="nucleotide sequence ID" value="NZ_BOQS01000029.1"/>
</dbReference>
<dbReference type="InterPro" id="IPR002347">
    <property type="entry name" value="SDR_fam"/>
</dbReference>
<dbReference type="GO" id="GO:0016491">
    <property type="term" value="F:oxidoreductase activity"/>
    <property type="evidence" value="ECO:0007669"/>
    <property type="project" value="UniProtKB-KW"/>
</dbReference>
<dbReference type="InterPro" id="IPR036291">
    <property type="entry name" value="NAD(P)-bd_dom_sf"/>
</dbReference>
<accession>A0A268P157</accession>
<dbReference type="PRINTS" id="PR00080">
    <property type="entry name" value="SDRFAMILY"/>
</dbReference>
<keyword evidence="2" id="KW-0560">Oxidoreductase</keyword>
<dbReference type="SUPFAM" id="SSF51735">
    <property type="entry name" value="NAD(P)-binding Rossmann-fold domains"/>
    <property type="match status" value="1"/>
</dbReference>
<dbReference type="PANTHER" id="PTHR24321">
    <property type="entry name" value="DEHYDROGENASES, SHORT CHAIN"/>
    <property type="match status" value="1"/>
</dbReference>
<evidence type="ECO:0000256" key="1">
    <source>
        <dbReference type="ARBA" id="ARBA00006484"/>
    </source>
</evidence>
<dbReference type="NCBIfam" id="NF005559">
    <property type="entry name" value="PRK07231.1"/>
    <property type="match status" value="1"/>
</dbReference>
<organism evidence="3 4">
    <name type="scientific">Shouchella clausii</name>
    <name type="common">Alkalihalobacillus clausii</name>
    <dbReference type="NCBI Taxonomy" id="79880"/>
    <lineage>
        <taxon>Bacteria</taxon>
        <taxon>Bacillati</taxon>
        <taxon>Bacillota</taxon>
        <taxon>Bacilli</taxon>
        <taxon>Bacillales</taxon>
        <taxon>Bacillaceae</taxon>
        <taxon>Shouchella</taxon>
    </lineage>
</organism>
<dbReference type="Proteomes" id="UP000216207">
    <property type="component" value="Unassembled WGS sequence"/>
</dbReference>
<dbReference type="PANTHER" id="PTHR24321:SF11">
    <property type="entry name" value="BLR0893 PROTEIN"/>
    <property type="match status" value="1"/>
</dbReference>
<dbReference type="EMBL" id="NPCC01000012">
    <property type="protein sequence ID" value="PAE89020.1"/>
    <property type="molecule type" value="Genomic_DNA"/>
</dbReference>
<protein>
    <submittedName>
        <fullName evidence="3">3-oxoacyl-ACP reductase</fullName>
    </submittedName>
</protein>
<comment type="similarity">
    <text evidence="1">Belongs to the short-chain dehydrogenases/reductases (SDR) family.</text>
</comment>
<dbReference type="CDD" id="cd05233">
    <property type="entry name" value="SDR_c"/>
    <property type="match status" value="1"/>
</dbReference>
<evidence type="ECO:0000256" key="2">
    <source>
        <dbReference type="ARBA" id="ARBA00023002"/>
    </source>
</evidence>
<gene>
    <name evidence="3" type="ORF">CHH72_11665</name>
</gene>
<dbReference type="FunFam" id="3.40.50.720:FF:000084">
    <property type="entry name" value="Short-chain dehydrogenase reductase"/>
    <property type="match status" value="1"/>
</dbReference>
<dbReference type="Gene3D" id="3.40.50.720">
    <property type="entry name" value="NAD(P)-binding Rossmann-like Domain"/>
    <property type="match status" value="1"/>
</dbReference>
<proteinExistence type="inferred from homology"/>
<comment type="caution">
    <text evidence="3">The sequence shown here is derived from an EMBL/GenBank/DDBJ whole genome shotgun (WGS) entry which is preliminary data.</text>
</comment>
<dbReference type="Pfam" id="PF13561">
    <property type="entry name" value="adh_short_C2"/>
    <property type="match status" value="1"/>
</dbReference>